<feature type="region of interest" description="Disordered" evidence="1">
    <location>
        <begin position="25"/>
        <end position="62"/>
    </location>
</feature>
<accession>A0A1Q8E7X4</accession>
<dbReference type="OrthoDB" id="2889473at2"/>
<proteinExistence type="predicted"/>
<dbReference type="AlphaFoldDB" id="A0A1Q8E7X4"/>
<dbReference type="EMBL" id="MSJM01000004">
    <property type="protein sequence ID" value="OLF47892.1"/>
    <property type="molecule type" value="Genomic_DNA"/>
</dbReference>
<protein>
    <recommendedName>
        <fullName evidence="5">Lipoprotein</fullName>
    </recommendedName>
</protein>
<comment type="caution">
    <text evidence="3">The sequence shown here is derived from an EMBL/GenBank/DDBJ whole genome shotgun (WGS) entry which is preliminary data.</text>
</comment>
<dbReference type="Proteomes" id="UP000186890">
    <property type="component" value="Unassembled WGS sequence"/>
</dbReference>
<keyword evidence="4" id="KW-1185">Reference proteome</keyword>
<sequence length="205" mass="22774">MKKKLMVVAFSLLATVAITACGKTNSTSIKDSEPSQTASAASSESTSSSIAAKTEKKTDGTQRIGSDEYGYIDIPKNWIPFKDLNGGDDIQYTDGTGYNIVTLNALTKEKANIGEGEEWTAETIANRLYYNWDKNPNVDKIWGAKTTVSDHDTFQINIIMKSGQYLINWVFKDEDQVHLIAFEGEKEVLAEVIDDIENSWSKKKD</sequence>
<dbReference type="PROSITE" id="PS51257">
    <property type="entry name" value="PROKAR_LIPOPROTEIN"/>
    <property type="match status" value="1"/>
</dbReference>
<evidence type="ECO:0000256" key="2">
    <source>
        <dbReference type="SAM" id="SignalP"/>
    </source>
</evidence>
<evidence type="ECO:0000256" key="1">
    <source>
        <dbReference type="SAM" id="MobiDB-lite"/>
    </source>
</evidence>
<gene>
    <name evidence="3" type="ORF">BU202_05360</name>
</gene>
<evidence type="ECO:0000313" key="3">
    <source>
        <dbReference type="EMBL" id="OLF47892.1"/>
    </source>
</evidence>
<feature type="signal peptide" evidence="2">
    <location>
        <begin position="1"/>
        <end position="20"/>
    </location>
</feature>
<name>A0A1Q8E7X4_9STRE</name>
<feature type="chain" id="PRO_5038442347" description="Lipoprotein" evidence="2">
    <location>
        <begin position="21"/>
        <end position="205"/>
    </location>
</feature>
<reference evidence="4" key="1">
    <citation type="submission" date="2016-12" db="EMBL/GenBank/DDBJ databases">
        <authorList>
            <person name="Gulvik C.A."/>
        </authorList>
    </citation>
    <scope>NUCLEOTIDE SEQUENCE [LARGE SCALE GENOMIC DNA]</scope>
    <source>
        <strain evidence="4">NED12-00049-6B</strain>
    </source>
</reference>
<keyword evidence="2" id="KW-0732">Signal</keyword>
<evidence type="ECO:0000313" key="4">
    <source>
        <dbReference type="Proteomes" id="UP000186890"/>
    </source>
</evidence>
<organism evidence="3 4">
    <name type="scientific">Streptococcus cuniculi</name>
    <dbReference type="NCBI Taxonomy" id="1432788"/>
    <lineage>
        <taxon>Bacteria</taxon>
        <taxon>Bacillati</taxon>
        <taxon>Bacillota</taxon>
        <taxon>Bacilli</taxon>
        <taxon>Lactobacillales</taxon>
        <taxon>Streptococcaceae</taxon>
        <taxon>Streptococcus</taxon>
    </lineage>
</organism>
<dbReference type="RefSeq" id="WP_075104766.1">
    <property type="nucleotide sequence ID" value="NZ_MSJM01000004.1"/>
</dbReference>
<evidence type="ECO:0008006" key="5">
    <source>
        <dbReference type="Google" id="ProtNLM"/>
    </source>
</evidence>
<feature type="compositionally biased region" description="Low complexity" evidence="1">
    <location>
        <begin position="34"/>
        <end position="52"/>
    </location>
</feature>